<dbReference type="EMBL" id="JANAWD010000945">
    <property type="protein sequence ID" value="KAJ3474957.1"/>
    <property type="molecule type" value="Genomic_DNA"/>
</dbReference>
<dbReference type="AlphaFoldDB" id="A0AAD5UQL8"/>
<evidence type="ECO:0000256" key="1">
    <source>
        <dbReference type="SAM" id="MobiDB-lite"/>
    </source>
</evidence>
<dbReference type="InterPro" id="IPR041078">
    <property type="entry name" value="Plavaka"/>
</dbReference>
<accession>A0AAD5UQL8</accession>
<sequence length="639" mass="72065">MSRSQHKQPYNDEDSNLLELHKLYDERIAAEAIRQATLDHLTSEPPTGSELVISSSSSQALTSARLPDIPMDDIPSDPSPPSPISIKALSGRGMRNKRPTWKILEQLPSPPVPIIDVPSSDSPDNLSTPSTSTPDPTLQHPFFVKVIETAANLFGVFRAYITFSTYDPDSTISLEDLSDLPVNPSLSPPLTAPHSLSTSISSDPHFLRNLSSTIGSPKPHPYEVAGQNDPKSYAPFSNWSIAGLMDWMWTGSHQKSIAELDQLVHNVLLDPRFDPSHLENFSTSRETAKLDRELAFEDDAWIECDVQVRVPDGRSHSKPTDPPIPTFTVPGLQRRSLVEVILTIWSDQTSKYFHFTPFKQLWKTAGDRIQRIHGELYTSDAFLQAHEELQQSPTEPNCTLERVVCAMMFWSDSTHLASFGNASLWPLYLFFGNQSKYTRCRPSSGACHHVAYIPKLPDTFYDFYVGITGKAPTPEMMAHMKRELFHSVWSLLLDDEFLYAYVHGIVVKCADGIHRRIYPRIFTYSADYPEKILIALIRNMGLCPCPRCKEKKTLVPEMGMERDNTRREKEARDSTNMSYQVRTDIASKLVSAHGKPLKNCYVEEILTEESLVPTKVAHTYSAIRVIQMIITWLQNAFTT</sequence>
<feature type="compositionally biased region" description="Low complexity" evidence="1">
    <location>
        <begin position="114"/>
        <end position="137"/>
    </location>
</feature>
<evidence type="ECO:0008006" key="4">
    <source>
        <dbReference type="Google" id="ProtNLM"/>
    </source>
</evidence>
<name>A0AAD5UQL8_9APHY</name>
<gene>
    <name evidence="2" type="ORF">NLI96_g12149</name>
</gene>
<organism evidence="2 3">
    <name type="scientific">Meripilus lineatus</name>
    <dbReference type="NCBI Taxonomy" id="2056292"/>
    <lineage>
        <taxon>Eukaryota</taxon>
        <taxon>Fungi</taxon>
        <taxon>Dikarya</taxon>
        <taxon>Basidiomycota</taxon>
        <taxon>Agaricomycotina</taxon>
        <taxon>Agaricomycetes</taxon>
        <taxon>Polyporales</taxon>
        <taxon>Meripilaceae</taxon>
        <taxon>Meripilus</taxon>
    </lineage>
</organism>
<dbReference type="Proteomes" id="UP001212997">
    <property type="component" value="Unassembled WGS sequence"/>
</dbReference>
<comment type="caution">
    <text evidence="2">The sequence shown here is derived from an EMBL/GenBank/DDBJ whole genome shotgun (WGS) entry which is preliminary data.</text>
</comment>
<feature type="region of interest" description="Disordered" evidence="1">
    <location>
        <begin position="39"/>
        <end position="93"/>
    </location>
</feature>
<reference evidence="2" key="1">
    <citation type="submission" date="2022-07" db="EMBL/GenBank/DDBJ databases">
        <title>Genome Sequence of Physisporinus lineatus.</title>
        <authorList>
            <person name="Buettner E."/>
        </authorList>
    </citation>
    <scope>NUCLEOTIDE SEQUENCE</scope>
    <source>
        <strain evidence="2">VT162</strain>
    </source>
</reference>
<evidence type="ECO:0000313" key="3">
    <source>
        <dbReference type="Proteomes" id="UP001212997"/>
    </source>
</evidence>
<proteinExistence type="predicted"/>
<evidence type="ECO:0000313" key="2">
    <source>
        <dbReference type="EMBL" id="KAJ3474957.1"/>
    </source>
</evidence>
<feature type="region of interest" description="Disordered" evidence="1">
    <location>
        <begin position="112"/>
        <end position="137"/>
    </location>
</feature>
<protein>
    <recommendedName>
        <fullName evidence="4">Transposase domain-containing protein</fullName>
    </recommendedName>
</protein>
<keyword evidence="3" id="KW-1185">Reference proteome</keyword>
<dbReference type="Pfam" id="PF18759">
    <property type="entry name" value="Plavaka"/>
    <property type="match status" value="1"/>
</dbReference>